<accession>A0AB38XWN3</accession>
<evidence type="ECO:0000256" key="12">
    <source>
        <dbReference type="ARBA" id="ARBA00023239"/>
    </source>
</evidence>
<evidence type="ECO:0000256" key="11">
    <source>
        <dbReference type="ARBA" id="ARBA00023235"/>
    </source>
</evidence>
<evidence type="ECO:0000313" key="22">
    <source>
        <dbReference type="Proteomes" id="UP001220238"/>
    </source>
</evidence>
<evidence type="ECO:0000256" key="2">
    <source>
        <dbReference type="ARBA" id="ARBA00000909"/>
    </source>
</evidence>
<evidence type="ECO:0000313" key="21">
    <source>
        <dbReference type="EMBL" id="WET44617.1"/>
    </source>
</evidence>
<organism evidence="21 22">
    <name type="scientific">Corynebacterium amycolatum</name>
    <dbReference type="NCBI Taxonomy" id="43765"/>
    <lineage>
        <taxon>Bacteria</taxon>
        <taxon>Bacillati</taxon>
        <taxon>Actinomycetota</taxon>
        <taxon>Actinomycetes</taxon>
        <taxon>Mycobacteriales</taxon>
        <taxon>Corynebacteriaceae</taxon>
        <taxon>Corynebacterium</taxon>
    </lineage>
</organism>
<dbReference type="CDD" id="cd01171">
    <property type="entry name" value="YXKO-related"/>
    <property type="match status" value="1"/>
</dbReference>
<comment type="function">
    <text evidence="14 18">Bifunctional enzyme that catalyzes the epimerization of the S- and R-forms of NAD(P)HX and the dehydration of the S-form of NAD(P)HX at the expense of ADP, which is converted to AMP. This allows the repair of both epimers of NAD(P)HX, a damaged form of NAD(P)H that is a result of enzymatic or heat-dependent hydration.</text>
</comment>
<feature type="binding site" evidence="17">
    <location>
        <begin position="462"/>
        <end position="466"/>
    </location>
    <ligand>
        <name>AMP</name>
        <dbReference type="ChEBI" id="CHEBI:456215"/>
    </ligand>
</feature>
<comment type="cofactor">
    <cofactor evidence="18">
        <name>K(+)</name>
        <dbReference type="ChEBI" id="CHEBI:29103"/>
    </cofactor>
    <text evidence="18">Binds 1 potassium ion per subunit.</text>
</comment>
<dbReference type="GO" id="GO:0046872">
    <property type="term" value="F:metal ion binding"/>
    <property type="evidence" value="ECO:0007669"/>
    <property type="project" value="UniProtKB-UniRule"/>
</dbReference>
<dbReference type="PIRSF" id="PIRSF017184">
    <property type="entry name" value="Nnr"/>
    <property type="match status" value="1"/>
</dbReference>
<feature type="domain" description="YjeF C-terminal" evidence="19">
    <location>
        <begin position="276"/>
        <end position="549"/>
    </location>
</feature>
<dbReference type="EC" id="4.2.1.136" evidence="17"/>
<comment type="subunit">
    <text evidence="17">Homotetramer.</text>
</comment>
<feature type="binding site" evidence="17">
    <location>
        <position position="429"/>
    </location>
    <ligand>
        <name>(6S)-NADPHX</name>
        <dbReference type="ChEBI" id="CHEBI:64076"/>
    </ligand>
</feature>
<evidence type="ECO:0000256" key="1">
    <source>
        <dbReference type="ARBA" id="ARBA00000013"/>
    </source>
</evidence>
<feature type="binding site" evidence="17">
    <location>
        <position position="492"/>
    </location>
    <ligand>
        <name>AMP</name>
        <dbReference type="ChEBI" id="CHEBI:456215"/>
    </ligand>
</feature>
<evidence type="ECO:0000256" key="6">
    <source>
        <dbReference type="ARBA" id="ARBA00022741"/>
    </source>
</evidence>
<dbReference type="PANTHER" id="PTHR12592">
    <property type="entry name" value="ATP-DEPENDENT (S)-NAD(P)H-HYDRATE DEHYDRATASE FAMILY MEMBER"/>
    <property type="match status" value="1"/>
</dbReference>
<evidence type="ECO:0000256" key="14">
    <source>
        <dbReference type="ARBA" id="ARBA00025153"/>
    </source>
</evidence>
<name>A0AB38XWN3_CORAY</name>
<evidence type="ECO:0000259" key="20">
    <source>
        <dbReference type="PROSITE" id="PS51385"/>
    </source>
</evidence>
<keyword evidence="11 18" id="KW-0413">Isomerase</keyword>
<keyword evidence="12 17" id="KW-0456">Lyase</keyword>
<dbReference type="InterPro" id="IPR004443">
    <property type="entry name" value="YjeF_N_dom"/>
</dbReference>
<dbReference type="Proteomes" id="UP001220238">
    <property type="component" value="Chromosome"/>
</dbReference>
<dbReference type="PANTHER" id="PTHR12592:SF0">
    <property type="entry name" value="ATP-DEPENDENT (S)-NAD(P)H-HYDRATE DEHYDRATASE"/>
    <property type="match status" value="1"/>
</dbReference>
<dbReference type="PROSITE" id="PS51385">
    <property type="entry name" value="YJEF_N"/>
    <property type="match status" value="1"/>
</dbReference>
<keyword evidence="8 17" id="KW-0521">NADP</keyword>
<keyword evidence="6 17" id="KW-0547">Nucleotide-binding</keyword>
<evidence type="ECO:0000256" key="16">
    <source>
        <dbReference type="ARBA" id="ARBA00049209"/>
    </source>
</evidence>
<dbReference type="GO" id="GO:0046496">
    <property type="term" value="P:nicotinamide nucleotide metabolic process"/>
    <property type="evidence" value="ECO:0007669"/>
    <property type="project" value="UniProtKB-UniRule"/>
</dbReference>
<evidence type="ECO:0000259" key="19">
    <source>
        <dbReference type="PROSITE" id="PS51383"/>
    </source>
</evidence>
<evidence type="ECO:0000256" key="4">
    <source>
        <dbReference type="ARBA" id="ARBA00009524"/>
    </source>
</evidence>
<keyword evidence="10 17" id="KW-0520">NAD</keyword>
<dbReference type="PROSITE" id="PS51383">
    <property type="entry name" value="YJEF_C_3"/>
    <property type="match status" value="1"/>
</dbReference>
<proteinExistence type="inferred from homology"/>
<sequence>MTYCYTAAEIRAAEQPYLDAQTRDDELMRHAATAVSEVAERMLAKVSPEPGRGRVLLLVGSGGNGGDALYAGRDLSSGGHGVDAVLLGTKPHERALKAFELAGGRVLPLGCDRETDLSKILWSISEDYALIIDGIVGLGGHGALREEAAWLVREANIGEVPILSVDVPSGVEADTGRTFDPPSQTINPDLDLEEGQDPYLPSHVEATTTVTFGGLRYAHALSEACGEVELYEIALDVCSLELPGLGQTLYENGHYNAVHHQTPTVEFYEALGGSFPAPFGAKTQLEPGAADHKYSTGVTGIAAGSQEYPGAGQLCASAAVHATSPAVIYVGDVDARNRITAALPTALPTVIAQPDSVDRKEVRVDAWVAGPGRGTDERAAEELRAILATDKPVVIDADALTLLSMHENLRQLVRERGQERNLRTVLTPHAGEFERLTGHEVTNAIADARELAEQFSCEVLLKGRRTVIANPKTQRTVVIDAGSSWAATPGSGDVLSGLLGAWVARGESLYVPVIIHARAAFLAAQTEFGPAPCSAQDIAESIRDATAWFTNEGISGKIRL</sequence>
<gene>
    <name evidence="17" type="primary">nnrD</name>
    <name evidence="21" type="ORF">P2W56_04075</name>
</gene>
<dbReference type="EMBL" id="CP120206">
    <property type="protein sequence ID" value="WET44617.1"/>
    <property type="molecule type" value="Genomic_DNA"/>
</dbReference>
<evidence type="ECO:0000256" key="3">
    <source>
        <dbReference type="ARBA" id="ARBA00006001"/>
    </source>
</evidence>
<comment type="catalytic activity">
    <reaction evidence="1 18">
        <text>(6R)-NADHX = (6S)-NADHX</text>
        <dbReference type="Rhea" id="RHEA:32215"/>
        <dbReference type="ChEBI" id="CHEBI:64074"/>
        <dbReference type="ChEBI" id="CHEBI:64075"/>
        <dbReference type="EC" id="5.1.99.6"/>
    </reaction>
</comment>
<evidence type="ECO:0000256" key="8">
    <source>
        <dbReference type="ARBA" id="ARBA00022857"/>
    </source>
</evidence>
<dbReference type="HAMAP" id="MF_01965">
    <property type="entry name" value="NADHX_dehydratase"/>
    <property type="match status" value="1"/>
</dbReference>
<feature type="binding site" evidence="17">
    <location>
        <position position="372"/>
    </location>
    <ligand>
        <name>(6S)-NADPHX</name>
        <dbReference type="ChEBI" id="CHEBI:64076"/>
    </ligand>
</feature>
<dbReference type="GO" id="GO:0052856">
    <property type="term" value="F:NAD(P)HX epimerase activity"/>
    <property type="evidence" value="ECO:0007669"/>
    <property type="project" value="UniProtKB-EC"/>
</dbReference>
<dbReference type="AlphaFoldDB" id="A0AB38XWN3"/>
<comment type="catalytic activity">
    <reaction evidence="16 17 18">
        <text>(6S)-NADPHX + ADP = AMP + phosphate + NADPH + H(+)</text>
        <dbReference type="Rhea" id="RHEA:32235"/>
        <dbReference type="ChEBI" id="CHEBI:15378"/>
        <dbReference type="ChEBI" id="CHEBI:43474"/>
        <dbReference type="ChEBI" id="CHEBI:57783"/>
        <dbReference type="ChEBI" id="CHEBI:64076"/>
        <dbReference type="ChEBI" id="CHEBI:456215"/>
        <dbReference type="ChEBI" id="CHEBI:456216"/>
        <dbReference type="EC" id="4.2.1.136"/>
    </reaction>
</comment>
<comment type="function">
    <text evidence="17">Catalyzes the dehydration of the S-form of NAD(P)HX at the expense of ADP, which is converted to AMP. Together with NAD(P)HX epimerase, which catalyzes the epimerization of the S- and R-forms, the enzyme allows the repair of both epimers of NAD(P)HX, a damaged form of NAD(P)H that is a result of enzymatic or heat-dependent hydration.</text>
</comment>
<dbReference type="Pfam" id="PF01256">
    <property type="entry name" value="Carb_kinase"/>
    <property type="match status" value="1"/>
</dbReference>
<comment type="similarity">
    <text evidence="3 18">In the N-terminal section; belongs to the NnrE/AIBP family.</text>
</comment>
<dbReference type="SUPFAM" id="SSF64153">
    <property type="entry name" value="YjeF N-terminal domain-like"/>
    <property type="match status" value="1"/>
</dbReference>
<keyword evidence="5 18" id="KW-0479">Metal-binding</keyword>
<dbReference type="InterPro" id="IPR036652">
    <property type="entry name" value="YjeF_N_dom_sf"/>
</dbReference>
<evidence type="ECO:0000256" key="15">
    <source>
        <dbReference type="ARBA" id="ARBA00048238"/>
    </source>
</evidence>
<dbReference type="Pfam" id="PF03853">
    <property type="entry name" value="YjeF_N"/>
    <property type="match status" value="1"/>
</dbReference>
<feature type="binding site" evidence="17">
    <location>
        <position position="311"/>
    </location>
    <ligand>
        <name>(6S)-NADPHX</name>
        <dbReference type="ChEBI" id="CHEBI:64076"/>
    </ligand>
</feature>
<evidence type="ECO:0000256" key="18">
    <source>
        <dbReference type="PIRNR" id="PIRNR017184"/>
    </source>
</evidence>
<keyword evidence="7 17" id="KW-0067">ATP-binding</keyword>
<dbReference type="Gene3D" id="3.40.1190.20">
    <property type="match status" value="1"/>
</dbReference>
<dbReference type="GeneID" id="92767518"/>
<dbReference type="InterPro" id="IPR030677">
    <property type="entry name" value="Nnr"/>
</dbReference>
<evidence type="ECO:0000256" key="17">
    <source>
        <dbReference type="HAMAP-Rule" id="MF_01965"/>
    </source>
</evidence>
<dbReference type="InterPro" id="IPR000631">
    <property type="entry name" value="CARKD"/>
</dbReference>
<dbReference type="NCBIfam" id="TIGR00196">
    <property type="entry name" value="yjeF_cterm"/>
    <property type="match status" value="1"/>
</dbReference>
<keyword evidence="9 18" id="KW-0630">Potassium</keyword>
<dbReference type="RefSeq" id="WP_038627733.1">
    <property type="nucleotide sequence ID" value="NZ_CP046975.1"/>
</dbReference>
<dbReference type="GO" id="GO:0005524">
    <property type="term" value="F:ATP binding"/>
    <property type="evidence" value="ECO:0007669"/>
    <property type="project" value="UniProtKB-UniRule"/>
</dbReference>
<comment type="catalytic activity">
    <reaction evidence="15 17 18">
        <text>(6S)-NADHX + ADP = AMP + phosphate + NADH + H(+)</text>
        <dbReference type="Rhea" id="RHEA:32223"/>
        <dbReference type="ChEBI" id="CHEBI:15378"/>
        <dbReference type="ChEBI" id="CHEBI:43474"/>
        <dbReference type="ChEBI" id="CHEBI:57945"/>
        <dbReference type="ChEBI" id="CHEBI:64074"/>
        <dbReference type="ChEBI" id="CHEBI:456215"/>
        <dbReference type="ChEBI" id="CHEBI:456216"/>
        <dbReference type="EC" id="4.2.1.136"/>
    </reaction>
</comment>
<comment type="cofactor">
    <cofactor evidence="17">
        <name>Mg(2+)</name>
        <dbReference type="ChEBI" id="CHEBI:18420"/>
    </cofactor>
</comment>
<evidence type="ECO:0000256" key="5">
    <source>
        <dbReference type="ARBA" id="ARBA00022723"/>
    </source>
</evidence>
<dbReference type="GO" id="GO:0052855">
    <property type="term" value="F:ADP-dependent NAD(P)H-hydrate dehydratase activity"/>
    <property type="evidence" value="ECO:0007669"/>
    <property type="project" value="UniProtKB-UniRule"/>
</dbReference>
<keyword evidence="13" id="KW-0511">Multifunctional enzyme</keyword>
<dbReference type="InterPro" id="IPR029056">
    <property type="entry name" value="Ribokinase-like"/>
</dbReference>
<feature type="binding site" evidence="17">
    <location>
        <position position="493"/>
    </location>
    <ligand>
        <name>(6S)-NADPHX</name>
        <dbReference type="ChEBI" id="CHEBI:64076"/>
    </ligand>
</feature>
<evidence type="ECO:0000256" key="10">
    <source>
        <dbReference type="ARBA" id="ARBA00023027"/>
    </source>
</evidence>
<evidence type="ECO:0000256" key="7">
    <source>
        <dbReference type="ARBA" id="ARBA00022840"/>
    </source>
</evidence>
<evidence type="ECO:0000256" key="13">
    <source>
        <dbReference type="ARBA" id="ARBA00023268"/>
    </source>
</evidence>
<feature type="domain" description="YjeF N-terminal" evidence="20">
    <location>
        <begin position="5"/>
        <end position="241"/>
    </location>
</feature>
<protein>
    <recommendedName>
        <fullName evidence="17">ADP-dependent (S)-NAD(P)H-hydrate dehydratase</fullName>
        <ecNumber evidence="17">4.2.1.136</ecNumber>
    </recommendedName>
    <alternativeName>
        <fullName evidence="17">ADP-dependent NAD(P)HX dehydratase</fullName>
    </alternativeName>
</protein>
<dbReference type="Gene3D" id="3.40.50.10260">
    <property type="entry name" value="YjeF N-terminal domain"/>
    <property type="match status" value="1"/>
</dbReference>
<comment type="similarity">
    <text evidence="17">Belongs to the NnrD/CARKD family.</text>
</comment>
<evidence type="ECO:0000256" key="9">
    <source>
        <dbReference type="ARBA" id="ARBA00022958"/>
    </source>
</evidence>
<comment type="catalytic activity">
    <reaction evidence="2 18">
        <text>(6R)-NADPHX = (6S)-NADPHX</text>
        <dbReference type="Rhea" id="RHEA:32227"/>
        <dbReference type="ChEBI" id="CHEBI:64076"/>
        <dbReference type="ChEBI" id="CHEBI:64077"/>
        <dbReference type="EC" id="5.1.99.6"/>
    </reaction>
</comment>
<dbReference type="GO" id="GO:0110051">
    <property type="term" value="P:metabolite repair"/>
    <property type="evidence" value="ECO:0007669"/>
    <property type="project" value="TreeGrafter"/>
</dbReference>
<dbReference type="SUPFAM" id="SSF53613">
    <property type="entry name" value="Ribokinase-like"/>
    <property type="match status" value="1"/>
</dbReference>
<reference evidence="21" key="1">
    <citation type="submission" date="2023-03" db="EMBL/GenBank/DDBJ databases">
        <title>Corynebacterium amycolatum SB-1.</title>
        <authorList>
            <person name="Jo H."/>
        </authorList>
    </citation>
    <scope>NUCLEOTIDE SEQUENCE</scope>
    <source>
        <strain evidence="21">SB-1</strain>
    </source>
</reference>
<comment type="similarity">
    <text evidence="4 18">In the C-terminal section; belongs to the NnrD/CARKD family.</text>
</comment>